<dbReference type="InterPro" id="IPR013324">
    <property type="entry name" value="RNA_pol_sigma_r3/r4-like"/>
</dbReference>
<evidence type="ECO:0000259" key="6">
    <source>
        <dbReference type="Pfam" id="PF04542"/>
    </source>
</evidence>
<dbReference type="GO" id="GO:0016987">
    <property type="term" value="F:sigma factor activity"/>
    <property type="evidence" value="ECO:0007669"/>
    <property type="project" value="UniProtKB-KW"/>
</dbReference>
<dbReference type="GO" id="GO:0006352">
    <property type="term" value="P:DNA-templated transcription initiation"/>
    <property type="evidence" value="ECO:0007669"/>
    <property type="project" value="InterPro"/>
</dbReference>
<evidence type="ECO:0000259" key="7">
    <source>
        <dbReference type="Pfam" id="PF08281"/>
    </source>
</evidence>
<evidence type="ECO:0000256" key="5">
    <source>
        <dbReference type="ARBA" id="ARBA00023163"/>
    </source>
</evidence>
<dbReference type="AlphaFoldDB" id="A0A1E5T2Z3"/>
<comment type="similarity">
    <text evidence="1">Belongs to the sigma-70 factor family. ECF subfamily.</text>
</comment>
<evidence type="ECO:0000313" key="9">
    <source>
        <dbReference type="Proteomes" id="UP000095552"/>
    </source>
</evidence>
<evidence type="ECO:0000256" key="3">
    <source>
        <dbReference type="ARBA" id="ARBA00023082"/>
    </source>
</evidence>
<dbReference type="InterPro" id="IPR036388">
    <property type="entry name" value="WH-like_DNA-bd_sf"/>
</dbReference>
<dbReference type="Pfam" id="PF04542">
    <property type="entry name" value="Sigma70_r2"/>
    <property type="match status" value="1"/>
</dbReference>
<evidence type="ECO:0000256" key="4">
    <source>
        <dbReference type="ARBA" id="ARBA00023125"/>
    </source>
</evidence>
<dbReference type="InterPro" id="IPR014284">
    <property type="entry name" value="RNA_pol_sigma-70_dom"/>
</dbReference>
<keyword evidence="9" id="KW-1185">Reference proteome</keyword>
<dbReference type="NCBIfam" id="TIGR02937">
    <property type="entry name" value="sigma70-ECF"/>
    <property type="match status" value="1"/>
</dbReference>
<keyword evidence="3" id="KW-0731">Sigma factor</keyword>
<evidence type="ECO:0000256" key="2">
    <source>
        <dbReference type="ARBA" id="ARBA00023015"/>
    </source>
</evidence>
<protein>
    <submittedName>
        <fullName evidence="8">RNA polymerase subunit sigma-70</fullName>
    </submittedName>
</protein>
<keyword evidence="2" id="KW-0805">Transcription regulation</keyword>
<dbReference type="InterPro" id="IPR013249">
    <property type="entry name" value="RNA_pol_sigma70_r4_t2"/>
</dbReference>
<proteinExistence type="inferred from homology"/>
<dbReference type="InterPro" id="IPR039425">
    <property type="entry name" value="RNA_pol_sigma-70-like"/>
</dbReference>
<dbReference type="STRING" id="1563681.BFP71_06405"/>
<dbReference type="PANTHER" id="PTHR43133:SF8">
    <property type="entry name" value="RNA POLYMERASE SIGMA FACTOR HI_1459-RELATED"/>
    <property type="match status" value="1"/>
</dbReference>
<keyword evidence="5" id="KW-0804">Transcription</keyword>
<reference evidence="8 9" key="1">
    <citation type="submission" date="2016-08" db="EMBL/GenBank/DDBJ databases">
        <title>Draft genome of Fabibacter sp. strain SK-8.</title>
        <authorList>
            <person name="Wong S.-K."/>
            <person name="Hamasaki K."/>
            <person name="Yoshizawa S."/>
        </authorList>
    </citation>
    <scope>NUCLEOTIDE SEQUENCE [LARGE SCALE GENOMIC DNA]</scope>
    <source>
        <strain evidence="8 9">SK-8</strain>
    </source>
</reference>
<dbReference type="Proteomes" id="UP000095552">
    <property type="component" value="Unassembled WGS sequence"/>
</dbReference>
<sequence length="193" mass="22248">MSDQDLILALQQRSENAFRTLVGQYQDRVYNTCLGLLQNAEEAEEAAQDVFIEVYKSVPKFRGDAKLSTWIYRIATTKSLEVIRKRKTQKRFAFLQSLTGGDQDYENTKSATFNHPGVILENKEHAETLFKAIKELPDSQRIAFTLHKVEGLPYQEIAEVLETSVSSVESLMFRARKNLQKKLKSYYEKNLMT</sequence>
<name>A0A1E5T2Z3_9BACT</name>
<feature type="domain" description="RNA polymerase sigma factor 70 region 4 type 2" evidence="7">
    <location>
        <begin position="129"/>
        <end position="179"/>
    </location>
</feature>
<dbReference type="PANTHER" id="PTHR43133">
    <property type="entry name" value="RNA POLYMERASE ECF-TYPE SIGMA FACTO"/>
    <property type="match status" value="1"/>
</dbReference>
<dbReference type="SUPFAM" id="SSF88946">
    <property type="entry name" value="Sigma2 domain of RNA polymerase sigma factors"/>
    <property type="match status" value="1"/>
</dbReference>
<dbReference type="EMBL" id="MDGQ01000004">
    <property type="protein sequence ID" value="OEK05750.1"/>
    <property type="molecule type" value="Genomic_DNA"/>
</dbReference>
<comment type="caution">
    <text evidence="8">The sequence shown here is derived from an EMBL/GenBank/DDBJ whole genome shotgun (WGS) entry which is preliminary data.</text>
</comment>
<evidence type="ECO:0000313" key="8">
    <source>
        <dbReference type="EMBL" id="OEK05750.1"/>
    </source>
</evidence>
<dbReference type="RefSeq" id="WP_069834668.1">
    <property type="nucleotide sequence ID" value="NZ_MDGQ01000004.1"/>
</dbReference>
<organism evidence="8 9">
    <name type="scientific">Roseivirga misakiensis</name>
    <dbReference type="NCBI Taxonomy" id="1563681"/>
    <lineage>
        <taxon>Bacteria</taxon>
        <taxon>Pseudomonadati</taxon>
        <taxon>Bacteroidota</taxon>
        <taxon>Cytophagia</taxon>
        <taxon>Cytophagales</taxon>
        <taxon>Roseivirgaceae</taxon>
        <taxon>Roseivirga</taxon>
    </lineage>
</organism>
<evidence type="ECO:0000256" key="1">
    <source>
        <dbReference type="ARBA" id="ARBA00010641"/>
    </source>
</evidence>
<dbReference type="InterPro" id="IPR013325">
    <property type="entry name" value="RNA_pol_sigma_r2"/>
</dbReference>
<feature type="domain" description="RNA polymerase sigma-70 region 2" evidence="6">
    <location>
        <begin position="21"/>
        <end position="87"/>
    </location>
</feature>
<dbReference type="CDD" id="cd06171">
    <property type="entry name" value="Sigma70_r4"/>
    <property type="match status" value="1"/>
</dbReference>
<dbReference type="SUPFAM" id="SSF88659">
    <property type="entry name" value="Sigma3 and sigma4 domains of RNA polymerase sigma factors"/>
    <property type="match status" value="1"/>
</dbReference>
<dbReference type="Pfam" id="PF08281">
    <property type="entry name" value="Sigma70_r4_2"/>
    <property type="match status" value="1"/>
</dbReference>
<dbReference type="GO" id="GO:0003677">
    <property type="term" value="F:DNA binding"/>
    <property type="evidence" value="ECO:0007669"/>
    <property type="project" value="UniProtKB-KW"/>
</dbReference>
<accession>A0A1E5T2Z3</accession>
<dbReference type="Gene3D" id="1.10.1740.10">
    <property type="match status" value="1"/>
</dbReference>
<dbReference type="Gene3D" id="1.10.10.10">
    <property type="entry name" value="Winged helix-like DNA-binding domain superfamily/Winged helix DNA-binding domain"/>
    <property type="match status" value="1"/>
</dbReference>
<dbReference type="InterPro" id="IPR007627">
    <property type="entry name" value="RNA_pol_sigma70_r2"/>
</dbReference>
<gene>
    <name evidence="8" type="ORF">BFP71_06405</name>
</gene>
<dbReference type="OrthoDB" id="9780326at2"/>
<keyword evidence="4" id="KW-0238">DNA-binding</keyword>